<evidence type="ECO:0008006" key="2">
    <source>
        <dbReference type="Google" id="ProtNLM"/>
    </source>
</evidence>
<organism evidence="1">
    <name type="scientific">hydrothermal vent metagenome</name>
    <dbReference type="NCBI Taxonomy" id="652676"/>
    <lineage>
        <taxon>unclassified sequences</taxon>
        <taxon>metagenomes</taxon>
        <taxon>ecological metagenomes</taxon>
    </lineage>
</organism>
<accession>A0A3B0UIM1</accession>
<reference evidence="1" key="1">
    <citation type="submission" date="2018-06" db="EMBL/GenBank/DDBJ databases">
        <authorList>
            <person name="Zhirakovskaya E."/>
        </authorList>
    </citation>
    <scope>NUCLEOTIDE SEQUENCE</scope>
</reference>
<dbReference type="InterPro" id="IPR026350">
    <property type="entry name" value="GxxExxY"/>
</dbReference>
<dbReference type="Pfam" id="PF13366">
    <property type="entry name" value="PDDEXK_3"/>
    <property type="match status" value="1"/>
</dbReference>
<name>A0A3B0UIM1_9ZZZZ</name>
<evidence type="ECO:0000313" key="1">
    <source>
        <dbReference type="EMBL" id="VAW30951.1"/>
    </source>
</evidence>
<feature type="non-terminal residue" evidence="1">
    <location>
        <position position="83"/>
    </location>
</feature>
<dbReference type="NCBIfam" id="TIGR04256">
    <property type="entry name" value="GxxExxY"/>
    <property type="match status" value="1"/>
</dbReference>
<sequence length="83" mass="9422">MQVYEHSGLPRQIIGAAIEIHRELGPGLLESTYETCLVYELEKLGLAVEQQKTLPVVYKELTLQKAYRIDLLINDLIVVELKA</sequence>
<gene>
    <name evidence="1" type="ORF">MNBD_CHLOROFLEXI01-4403</name>
</gene>
<dbReference type="AlphaFoldDB" id="A0A3B0UIM1"/>
<protein>
    <recommendedName>
        <fullName evidence="2">GxxExxY protein</fullName>
    </recommendedName>
</protein>
<dbReference type="EMBL" id="UOEU01000118">
    <property type="protein sequence ID" value="VAW30951.1"/>
    <property type="molecule type" value="Genomic_DNA"/>
</dbReference>
<proteinExistence type="predicted"/>